<dbReference type="SUPFAM" id="SSF52172">
    <property type="entry name" value="CheY-like"/>
    <property type="match status" value="2"/>
</dbReference>
<evidence type="ECO:0000256" key="7">
    <source>
        <dbReference type="ARBA" id="ARBA00023125"/>
    </source>
</evidence>
<dbReference type="GO" id="GO:0005634">
    <property type="term" value="C:nucleus"/>
    <property type="evidence" value="ECO:0007669"/>
    <property type="project" value="UniProtKB-SubCell"/>
</dbReference>
<dbReference type="InterPro" id="IPR006447">
    <property type="entry name" value="Myb_dom_plants"/>
</dbReference>
<evidence type="ECO:0000256" key="1">
    <source>
        <dbReference type="ARBA" id="ARBA00004123"/>
    </source>
</evidence>
<dbReference type="PROSITE" id="PS50110">
    <property type="entry name" value="RESPONSE_REGULATORY"/>
    <property type="match status" value="1"/>
</dbReference>
<dbReference type="GO" id="GO:0003677">
    <property type="term" value="F:DNA binding"/>
    <property type="evidence" value="ECO:0007669"/>
    <property type="project" value="UniProtKB-KW"/>
</dbReference>
<dbReference type="Gene3D" id="1.10.10.60">
    <property type="entry name" value="Homeodomain-like"/>
    <property type="match status" value="2"/>
</dbReference>
<dbReference type="PANTHER" id="PTHR43874">
    <property type="entry name" value="TWO-COMPONENT RESPONSE REGULATOR"/>
    <property type="match status" value="1"/>
</dbReference>
<comment type="function">
    <text evidence="11">Transcriptional activator that binds specific DNA sequence.</text>
</comment>
<dbReference type="FunFam" id="1.10.10.60:FF:000007">
    <property type="entry name" value="Two-component response regulator"/>
    <property type="match status" value="1"/>
</dbReference>
<evidence type="ECO:0000256" key="4">
    <source>
        <dbReference type="ARBA" id="ARBA00022864"/>
    </source>
</evidence>
<keyword evidence="8 11" id="KW-0010">Activator</keyword>
<dbReference type="InterPro" id="IPR045279">
    <property type="entry name" value="ARR-like"/>
</dbReference>
<dbReference type="EMBL" id="JAAGAX010000008">
    <property type="protein sequence ID" value="KAF2307115.1"/>
    <property type="molecule type" value="Genomic_DNA"/>
</dbReference>
<keyword evidence="6 11" id="KW-0805">Transcription regulation</keyword>
<evidence type="ECO:0000313" key="14">
    <source>
        <dbReference type="EMBL" id="KAF2307115.1"/>
    </source>
</evidence>
<organism evidence="14 15">
    <name type="scientific">Hevea brasiliensis</name>
    <name type="common">Para rubber tree</name>
    <name type="synonym">Siphonia brasiliensis</name>
    <dbReference type="NCBI Taxonomy" id="3981"/>
    <lineage>
        <taxon>Eukaryota</taxon>
        <taxon>Viridiplantae</taxon>
        <taxon>Streptophyta</taxon>
        <taxon>Embryophyta</taxon>
        <taxon>Tracheophyta</taxon>
        <taxon>Spermatophyta</taxon>
        <taxon>Magnoliopsida</taxon>
        <taxon>eudicotyledons</taxon>
        <taxon>Gunneridae</taxon>
        <taxon>Pentapetalae</taxon>
        <taxon>rosids</taxon>
        <taxon>fabids</taxon>
        <taxon>Malpighiales</taxon>
        <taxon>Euphorbiaceae</taxon>
        <taxon>Crotonoideae</taxon>
        <taxon>Micrandreae</taxon>
        <taxon>Hevea</taxon>
    </lineage>
</organism>
<feature type="modified residue" description="4-aspartylphosphate" evidence="12">
    <location>
        <position position="180"/>
    </location>
</feature>
<evidence type="ECO:0000256" key="5">
    <source>
        <dbReference type="ARBA" id="ARBA00023012"/>
    </source>
</evidence>
<comment type="subcellular location">
    <subcellularLocation>
        <location evidence="1 11">Nucleus</location>
    </subcellularLocation>
</comment>
<dbReference type="NCBIfam" id="TIGR01557">
    <property type="entry name" value="myb_SHAQKYF"/>
    <property type="match status" value="1"/>
</dbReference>
<dbReference type="InterPro" id="IPR009057">
    <property type="entry name" value="Homeodomain-like_sf"/>
</dbReference>
<keyword evidence="3 12" id="KW-0597">Phosphoprotein</keyword>
<dbReference type="InterPro" id="IPR011006">
    <property type="entry name" value="CheY-like_superfamily"/>
</dbReference>
<evidence type="ECO:0000259" key="13">
    <source>
        <dbReference type="PROSITE" id="PS50110"/>
    </source>
</evidence>
<keyword evidence="7 11" id="KW-0238">DNA-binding</keyword>
<keyword evidence="4" id="KW-0932">Cytokinin signaling pathway</keyword>
<evidence type="ECO:0000256" key="2">
    <source>
        <dbReference type="ARBA" id="ARBA00006015"/>
    </source>
</evidence>
<dbReference type="InterPro" id="IPR017053">
    <property type="entry name" value="Response_reg_B-typ_pln"/>
</dbReference>
<keyword evidence="10 11" id="KW-0539">Nucleus</keyword>
<comment type="caution">
    <text evidence="14">The sequence shown here is derived from an EMBL/GenBank/DDBJ whole genome shotgun (WGS) entry which is preliminary data.</text>
</comment>
<dbReference type="SUPFAM" id="SSF46689">
    <property type="entry name" value="Homeodomain-like"/>
    <property type="match status" value="1"/>
</dbReference>
<keyword evidence="9 11" id="KW-0804">Transcription</keyword>
<dbReference type="GO" id="GO:0009736">
    <property type="term" value="P:cytokinin-activated signaling pathway"/>
    <property type="evidence" value="ECO:0007669"/>
    <property type="project" value="UniProtKB-KW"/>
</dbReference>
<evidence type="ECO:0000256" key="11">
    <source>
        <dbReference type="PIRNR" id="PIRNR036392"/>
    </source>
</evidence>
<dbReference type="InterPro" id="IPR001789">
    <property type="entry name" value="Sig_transdc_resp-reg_receiver"/>
</dbReference>
<dbReference type="AlphaFoldDB" id="A0A6A6M3B4"/>
<keyword evidence="15" id="KW-1185">Reference proteome</keyword>
<dbReference type="GO" id="GO:0000160">
    <property type="term" value="P:phosphorelay signal transduction system"/>
    <property type="evidence" value="ECO:0007669"/>
    <property type="project" value="UniProtKB-KW"/>
</dbReference>
<sequence length="501" mass="57538">MLCLLFEHVVTTCGLATHALHSLREKKDGYDIVISEVKMPDMDGFQLLEHVGLEMDLPVVKVGRKEILDLMNVPWLTRENVASHCRKATGEKFYVENAHWVLFCFWLYWLYGKKDFRFASMSLSWVRDELIELRAHAVAMLALFHVSVCNEPSMTTCALARDALHLFRERKDGYDIVISDVNMPDMDGFKFLEHVGLEMDLPVIMMSVDAGSSRVMKCLQHGACDYLLKPIRIIELRNIWKHVSRKKINEVRDIEILEGMETIQTTRNGLDQPDYGHLVCGEDLTSVKKRKDIEGKHDDKDPCDNSSTKKARVVWSVDLHQRFVKAVNQIGFDKVGQKEILDLMNVPWLTRENVASHLQKYRIYLSRLQKQMDLEIAFNWINDSDSHSRSATSVGTQYSCNMWHKGVSNGSYGFSGNSSPLHYLEPRLYGRSYVSDEEGTVSKPVIASKRSLTTDDSDTWKSRRSQTEFSYSSPSWESEVNSAAFDSTFLFIPSRDDEKKH</sequence>
<dbReference type="Pfam" id="PF00072">
    <property type="entry name" value="Response_reg"/>
    <property type="match status" value="1"/>
</dbReference>
<evidence type="ECO:0000256" key="12">
    <source>
        <dbReference type="PROSITE-ProRule" id="PRU00169"/>
    </source>
</evidence>
<keyword evidence="5 11" id="KW-0902">Two-component regulatory system</keyword>
<dbReference type="SMART" id="SM00448">
    <property type="entry name" value="REC"/>
    <property type="match status" value="1"/>
</dbReference>
<gene>
    <name evidence="14" type="ORF">GH714_024925</name>
</gene>
<dbReference type="GO" id="GO:0003700">
    <property type="term" value="F:DNA-binding transcription factor activity"/>
    <property type="evidence" value="ECO:0007669"/>
    <property type="project" value="UniProtKB-UniRule"/>
</dbReference>
<evidence type="ECO:0000256" key="6">
    <source>
        <dbReference type="ARBA" id="ARBA00023015"/>
    </source>
</evidence>
<dbReference type="CDD" id="cd17584">
    <property type="entry name" value="REC_typeB_ARR-like"/>
    <property type="match status" value="1"/>
</dbReference>
<proteinExistence type="inferred from homology"/>
<dbReference type="PANTHER" id="PTHR43874:SF137">
    <property type="entry name" value="TWO-COMPONENT RESPONSE REGULATOR ARR11"/>
    <property type="match status" value="1"/>
</dbReference>
<reference evidence="14 15" key="1">
    <citation type="journal article" date="2020" name="Mol. Plant">
        <title>The Chromosome-Based Rubber Tree Genome Provides New Insights into Spurge Genome Evolution and Rubber Biosynthesis.</title>
        <authorList>
            <person name="Liu J."/>
            <person name="Shi C."/>
            <person name="Shi C.C."/>
            <person name="Li W."/>
            <person name="Zhang Q.J."/>
            <person name="Zhang Y."/>
            <person name="Li K."/>
            <person name="Lu H.F."/>
            <person name="Shi C."/>
            <person name="Zhu S.T."/>
            <person name="Xiao Z.Y."/>
            <person name="Nan H."/>
            <person name="Yue Y."/>
            <person name="Zhu X.G."/>
            <person name="Wu Y."/>
            <person name="Hong X.N."/>
            <person name="Fan G.Y."/>
            <person name="Tong Y."/>
            <person name="Zhang D."/>
            <person name="Mao C.L."/>
            <person name="Liu Y.L."/>
            <person name="Hao S.J."/>
            <person name="Liu W.Q."/>
            <person name="Lv M.Q."/>
            <person name="Zhang H.B."/>
            <person name="Liu Y."/>
            <person name="Hu-Tang G.R."/>
            <person name="Wang J.P."/>
            <person name="Wang J.H."/>
            <person name="Sun Y.H."/>
            <person name="Ni S.B."/>
            <person name="Chen W.B."/>
            <person name="Zhang X.C."/>
            <person name="Jiao Y.N."/>
            <person name="Eichler E.E."/>
            <person name="Li G.H."/>
            <person name="Liu X."/>
            <person name="Gao L.Z."/>
        </authorList>
    </citation>
    <scope>NUCLEOTIDE SEQUENCE [LARGE SCALE GENOMIC DNA]</scope>
    <source>
        <strain evidence="15">cv. GT1</strain>
        <tissue evidence="14">Leaf</tissue>
    </source>
</reference>
<protein>
    <recommendedName>
        <fullName evidence="11">Two-component response regulator</fullName>
    </recommendedName>
</protein>
<evidence type="ECO:0000256" key="3">
    <source>
        <dbReference type="ARBA" id="ARBA00022553"/>
    </source>
</evidence>
<accession>A0A6A6M3B4</accession>
<name>A0A6A6M3B4_HEVBR</name>
<evidence type="ECO:0000256" key="10">
    <source>
        <dbReference type="ARBA" id="ARBA00023242"/>
    </source>
</evidence>
<evidence type="ECO:0000256" key="9">
    <source>
        <dbReference type="ARBA" id="ARBA00023163"/>
    </source>
</evidence>
<evidence type="ECO:0000256" key="8">
    <source>
        <dbReference type="ARBA" id="ARBA00023159"/>
    </source>
</evidence>
<dbReference type="PIRSF" id="PIRSF036392">
    <property type="entry name" value="RR_ARR_type-B"/>
    <property type="match status" value="1"/>
</dbReference>
<evidence type="ECO:0000313" key="15">
    <source>
        <dbReference type="Proteomes" id="UP000467840"/>
    </source>
</evidence>
<dbReference type="Proteomes" id="UP000467840">
    <property type="component" value="Chromosome 9"/>
</dbReference>
<feature type="domain" description="Response regulatory" evidence="13">
    <location>
        <begin position="123"/>
        <end position="244"/>
    </location>
</feature>
<comment type="similarity">
    <text evidence="2">Belongs to the ARR family. Type-B subfamily.</text>
</comment>
<dbReference type="Gene3D" id="3.40.50.2300">
    <property type="match status" value="1"/>
</dbReference>